<organism evidence="11 12">
    <name type="scientific">Devosia oryzisoli</name>
    <dbReference type="NCBI Taxonomy" id="2774138"/>
    <lineage>
        <taxon>Bacteria</taxon>
        <taxon>Pseudomonadati</taxon>
        <taxon>Pseudomonadota</taxon>
        <taxon>Alphaproteobacteria</taxon>
        <taxon>Hyphomicrobiales</taxon>
        <taxon>Devosiaceae</taxon>
        <taxon>Devosia</taxon>
    </lineage>
</organism>
<keyword evidence="2" id="KW-0813">Transport</keyword>
<evidence type="ECO:0000256" key="6">
    <source>
        <dbReference type="ARBA" id="ARBA00022840"/>
    </source>
</evidence>
<dbReference type="FunFam" id="3.40.50.300:FF:000425">
    <property type="entry name" value="Probable ABC transporter, ATP-binding subunit"/>
    <property type="match status" value="1"/>
</dbReference>
<keyword evidence="7" id="KW-0408">Iron</keyword>
<evidence type="ECO:0000256" key="3">
    <source>
        <dbReference type="ARBA" id="ARBA00022475"/>
    </source>
</evidence>
<dbReference type="InterPro" id="IPR015853">
    <property type="entry name" value="ABC_transpr_FbpC"/>
</dbReference>
<name>A0A927IUM4_9HYPH</name>
<dbReference type="InterPro" id="IPR013611">
    <property type="entry name" value="Transp-assoc_OB_typ2"/>
</dbReference>
<evidence type="ECO:0000256" key="4">
    <source>
        <dbReference type="ARBA" id="ARBA00022496"/>
    </source>
</evidence>
<dbReference type="GO" id="GO:0015408">
    <property type="term" value="F:ABC-type ferric iron transporter activity"/>
    <property type="evidence" value="ECO:0007669"/>
    <property type="project" value="InterPro"/>
</dbReference>
<dbReference type="Pfam" id="PF08402">
    <property type="entry name" value="TOBE_2"/>
    <property type="match status" value="1"/>
</dbReference>
<dbReference type="SUPFAM" id="SSF50331">
    <property type="entry name" value="MOP-like"/>
    <property type="match status" value="1"/>
</dbReference>
<evidence type="ECO:0000256" key="1">
    <source>
        <dbReference type="ARBA" id="ARBA00005417"/>
    </source>
</evidence>
<evidence type="ECO:0000256" key="9">
    <source>
        <dbReference type="ARBA" id="ARBA00023136"/>
    </source>
</evidence>
<keyword evidence="6 11" id="KW-0067">ATP-binding</keyword>
<dbReference type="EMBL" id="JACYFU010000004">
    <property type="protein sequence ID" value="MBD8066856.1"/>
    <property type="molecule type" value="Genomic_DNA"/>
</dbReference>
<keyword evidence="12" id="KW-1185">Reference proteome</keyword>
<dbReference type="InterPro" id="IPR050093">
    <property type="entry name" value="ABC_SmlMolc_Importer"/>
</dbReference>
<dbReference type="InterPro" id="IPR017871">
    <property type="entry name" value="ABC_transporter-like_CS"/>
</dbReference>
<evidence type="ECO:0000313" key="12">
    <source>
        <dbReference type="Proteomes" id="UP000654108"/>
    </source>
</evidence>
<dbReference type="InterPro" id="IPR003439">
    <property type="entry name" value="ABC_transporter-like_ATP-bd"/>
</dbReference>
<dbReference type="Gene3D" id="3.40.50.300">
    <property type="entry name" value="P-loop containing nucleotide triphosphate hydrolases"/>
    <property type="match status" value="1"/>
</dbReference>
<dbReference type="GO" id="GO:0016887">
    <property type="term" value="F:ATP hydrolysis activity"/>
    <property type="evidence" value="ECO:0007669"/>
    <property type="project" value="InterPro"/>
</dbReference>
<keyword evidence="4" id="KW-0410">Iron transport</keyword>
<evidence type="ECO:0000256" key="7">
    <source>
        <dbReference type="ARBA" id="ARBA00023004"/>
    </source>
</evidence>
<dbReference type="RefSeq" id="WP_191777353.1">
    <property type="nucleotide sequence ID" value="NZ_JACYFU010000004.1"/>
</dbReference>
<keyword evidence="9" id="KW-0472">Membrane</keyword>
<dbReference type="PANTHER" id="PTHR42781">
    <property type="entry name" value="SPERMIDINE/PUTRESCINE IMPORT ATP-BINDING PROTEIN POTA"/>
    <property type="match status" value="1"/>
</dbReference>
<dbReference type="Proteomes" id="UP000654108">
    <property type="component" value="Unassembled WGS sequence"/>
</dbReference>
<dbReference type="InterPro" id="IPR008995">
    <property type="entry name" value="Mo/tungstate-bd_C_term_dom"/>
</dbReference>
<gene>
    <name evidence="11" type="ORF">IC608_15380</name>
</gene>
<keyword evidence="3" id="KW-1003">Cell membrane</keyword>
<evidence type="ECO:0000256" key="8">
    <source>
        <dbReference type="ARBA" id="ARBA00023065"/>
    </source>
</evidence>
<dbReference type="Pfam" id="PF00005">
    <property type="entry name" value="ABC_tran"/>
    <property type="match status" value="1"/>
</dbReference>
<keyword evidence="5" id="KW-0547">Nucleotide-binding</keyword>
<dbReference type="SUPFAM" id="SSF52540">
    <property type="entry name" value="P-loop containing nucleoside triphosphate hydrolases"/>
    <property type="match status" value="1"/>
</dbReference>
<keyword evidence="8" id="KW-0406">Ion transport</keyword>
<evidence type="ECO:0000259" key="10">
    <source>
        <dbReference type="PROSITE" id="PS50893"/>
    </source>
</evidence>
<dbReference type="AlphaFoldDB" id="A0A927IUM4"/>
<dbReference type="PANTHER" id="PTHR42781:SF4">
    <property type="entry name" value="SPERMIDINE_PUTRESCINE IMPORT ATP-BINDING PROTEIN POTA"/>
    <property type="match status" value="1"/>
</dbReference>
<dbReference type="PROSITE" id="PS50893">
    <property type="entry name" value="ABC_TRANSPORTER_2"/>
    <property type="match status" value="1"/>
</dbReference>
<dbReference type="InterPro" id="IPR027417">
    <property type="entry name" value="P-loop_NTPase"/>
</dbReference>
<proteinExistence type="inferred from homology"/>
<dbReference type="PROSITE" id="PS00211">
    <property type="entry name" value="ABC_TRANSPORTER_1"/>
    <property type="match status" value="1"/>
</dbReference>
<sequence>MSDLVITAAHKRYGKTIALDAVSLTIAAGSRVAIVGPSGSGKTTLLRAIAGFETLDAGSIRLGEIALEDDKGPVPSHRRQIGYVVQEGALFPHMSVADNVRFGMIDPPSARGGKAAELLQRVGLPPDVGMRRPHELSGGQQQRVALARAMARSPKVMLLDEPFSALDTGLRDAIRDMVSSVLGEAGITTVLVTHDQKEALSFADRVAVMQDGRLVQAGTPEEVYLKPVNAQTARFLGDAIILNAMVQDGTAHTLLGPVRATGPSGPRTIMLRPEQVRITPATGEGQGSRGRIVARSYEGPTWRTVVEHLPDATDEMVLETASLFTISVPGPASLPAGTVVAIAVVGEAHSFPARS</sequence>
<comment type="similarity">
    <text evidence="1">Belongs to the ABC transporter superfamily.</text>
</comment>
<reference evidence="11" key="1">
    <citation type="submission" date="2020-09" db="EMBL/GenBank/DDBJ databases">
        <title>Genome seq and assembly of Devosia sp.</title>
        <authorList>
            <person name="Chhetri G."/>
        </authorList>
    </citation>
    <scope>NUCLEOTIDE SEQUENCE</scope>
    <source>
        <strain evidence="11">PTR5</strain>
    </source>
</reference>
<accession>A0A927IUM4</accession>
<feature type="domain" description="ABC transporter" evidence="10">
    <location>
        <begin position="4"/>
        <end position="236"/>
    </location>
</feature>
<dbReference type="InterPro" id="IPR003593">
    <property type="entry name" value="AAA+_ATPase"/>
</dbReference>
<dbReference type="GO" id="GO:0005524">
    <property type="term" value="F:ATP binding"/>
    <property type="evidence" value="ECO:0007669"/>
    <property type="project" value="UniProtKB-KW"/>
</dbReference>
<dbReference type="SMART" id="SM00382">
    <property type="entry name" value="AAA"/>
    <property type="match status" value="1"/>
</dbReference>
<evidence type="ECO:0000256" key="5">
    <source>
        <dbReference type="ARBA" id="ARBA00022741"/>
    </source>
</evidence>
<dbReference type="GO" id="GO:0015697">
    <property type="term" value="P:quaternary ammonium group transport"/>
    <property type="evidence" value="ECO:0007669"/>
    <property type="project" value="UniProtKB-ARBA"/>
</dbReference>
<protein>
    <submittedName>
        <fullName evidence="11">ABC transporter ATP-binding protein</fullName>
    </submittedName>
</protein>
<dbReference type="CDD" id="cd03259">
    <property type="entry name" value="ABC_Carb_Solutes_like"/>
    <property type="match status" value="1"/>
</dbReference>
<comment type="caution">
    <text evidence="11">The sequence shown here is derived from an EMBL/GenBank/DDBJ whole genome shotgun (WGS) entry which is preliminary data.</text>
</comment>
<evidence type="ECO:0000256" key="2">
    <source>
        <dbReference type="ARBA" id="ARBA00022448"/>
    </source>
</evidence>
<evidence type="ECO:0000313" key="11">
    <source>
        <dbReference type="EMBL" id="MBD8066856.1"/>
    </source>
</evidence>
<dbReference type="GO" id="GO:0043190">
    <property type="term" value="C:ATP-binding cassette (ABC) transporter complex"/>
    <property type="evidence" value="ECO:0007669"/>
    <property type="project" value="InterPro"/>
</dbReference>